<dbReference type="AlphaFoldDB" id="A0AA90GU18"/>
<organism evidence="1">
    <name type="scientific">Streptantibioticus silvisoli</name>
    <dbReference type="NCBI Taxonomy" id="2705255"/>
    <lineage>
        <taxon>Bacteria</taxon>
        <taxon>Bacillati</taxon>
        <taxon>Actinomycetota</taxon>
        <taxon>Actinomycetes</taxon>
        <taxon>Kitasatosporales</taxon>
        <taxon>Streptomycetaceae</taxon>
        <taxon>Streptantibioticus</taxon>
    </lineage>
</organism>
<dbReference type="EMBL" id="JABXJJ020000002">
    <property type="protein sequence ID" value="MDI5968058.1"/>
    <property type="molecule type" value="Genomic_DNA"/>
</dbReference>
<gene>
    <name evidence="1" type="primary">rhuM</name>
    <name evidence="1" type="ORF">POF50_001615</name>
</gene>
<dbReference type="InterPro" id="IPR011204">
    <property type="entry name" value="Virulence_RhuM-like"/>
</dbReference>
<dbReference type="Pfam" id="PF13310">
    <property type="entry name" value="Virulence_RhuM"/>
    <property type="match status" value="1"/>
</dbReference>
<protein>
    <submittedName>
        <fullName evidence="1">RhuM family protein</fullName>
    </submittedName>
</protein>
<name>A0AA90GU18_9ACTN</name>
<dbReference type="RefSeq" id="WP_271315860.1">
    <property type="nucleotide sequence ID" value="NZ_JABXJJ020000002.1"/>
</dbReference>
<reference evidence="1" key="1">
    <citation type="submission" date="2023-05" db="EMBL/GenBank/DDBJ databases">
        <title>Streptantibioticus silvisoli sp. nov., acidotolerant actinomycetes 1 from pine litter.</title>
        <authorList>
            <person name="Swiecimska M."/>
            <person name="Golinska P."/>
            <person name="Sangal V."/>
            <person name="Wachnowicz B."/>
            <person name="Goodfellow M."/>
        </authorList>
    </citation>
    <scope>NUCLEOTIDE SEQUENCE</scope>
    <source>
        <strain evidence="1">SL13</strain>
    </source>
</reference>
<evidence type="ECO:0000313" key="1">
    <source>
        <dbReference type="EMBL" id="MDI5968058.1"/>
    </source>
</evidence>
<comment type="caution">
    <text evidence="1">The sequence shown here is derived from an EMBL/GenBank/DDBJ whole genome shotgun (WGS) entry which is preliminary data.</text>
</comment>
<accession>A0AA90GU18</accession>
<sequence length="212" mass="22460">MTSDAVFNGVLVSGGNLSDNASPVSYLATDTGTASLTRWGGPFGQRLKAVSNSLCTTVGACQALAQATLRDALAPNIAATIGVVPNPALDAGDVVRVIHSGDAQLFFATMQNRLYLHVVGLTARQIIAARPLATWPGREEGKPEPGAKAACRKVAKNYLTPRELVRLNRFVSMLCLRAEAIADDGLHLTLLQWEMLVGREIEHDGGPFLLAG</sequence>
<proteinExistence type="predicted"/>